<dbReference type="Gene3D" id="3.30.420.40">
    <property type="match status" value="2"/>
</dbReference>
<evidence type="ECO:0000256" key="2">
    <source>
        <dbReference type="ARBA" id="ARBA00022679"/>
    </source>
</evidence>
<feature type="binding site" evidence="8">
    <location>
        <position position="197"/>
    </location>
    <ligand>
        <name>substrate</name>
    </ligand>
</feature>
<proteinExistence type="inferred from homology"/>
<dbReference type="EC" id="2.3.1.234" evidence="8"/>
<dbReference type="InterPro" id="IPR017861">
    <property type="entry name" value="KAE1/TsaD"/>
</dbReference>
<feature type="binding site" evidence="8">
    <location>
        <position position="201"/>
    </location>
    <ligand>
        <name>substrate</name>
    </ligand>
</feature>
<keyword evidence="1 8" id="KW-0963">Cytoplasm</keyword>
<dbReference type="SUPFAM" id="SSF53067">
    <property type="entry name" value="Actin-like ATPase domain"/>
    <property type="match status" value="1"/>
</dbReference>
<reference evidence="11" key="1">
    <citation type="submission" date="2018-04" db="EMBL/GenBank/DDBJ databases">
        <authorList>
            <person name="Lucker S."/>
            <person name="Sakoula D."/>
        </authorList>
    </citation>
    <scope>NUCLEOTIDE SEQUENCE [LARGE SCALE GENOMIC DNA]</scope>
</reference>
<dbReference type="FunFam" id="3.30.420.40:FF:000012">
    <property type="entry name" value="tRNA N6-adenosine threonylcarbamoyltransferase"/>
    <property type="match status" value="1"/>
</dbReference>
<dbReference type="FunFam" id="3.30.420.40:FF:000040">
    <property type="entry name" value="tRNA N6-adenosine threonylcarbamoyltransferase"/>
    <property type="match status" value="1"/>
</dbReference>
<evidence type="ECO:0000313" key="10">
    <source>
        <dbReference type="EMBL" id="SPP66251.1"/>
    </source>
</evidence>
<dbReference type="FunCoup" id="A0A330LGK4">
    <property type="interactions" value="525"/>
</dbReference>
<keyword evidence="3 8" id="KW-0819">tRNA processing</keyword>
<feature type="binding site" evidence="8">
    <location>
        <begin position="151"/>
        <end position="155"/>
    </location>
    <ligand>
        <name>substrate</name>
    </ligand>
</feature>
<keyword evidence="11" id="KW-1185">Reference proteome</keyword>
<evidence type="ECO:0000256" key="6">
    <source>
        <dbReference type="ARBA" id="ARBA00023315"/>
    </source>
</evidence>
<feature type="domain" description="Gcp-like" evidence="9">
    <location>
        <begin position="40"/>
        <end position="325"/>
    </location>
</feature>
<sequence>MPISPSAAPQQSTAWIPCPILGIESSCDETSAAILDRDGTVLSNIVSSQDSVHRQFGGVVPELAARAHLSTIDRVVQAALLEAHLSKQDLGAIAVTQGPGLAGALLVGLNYAKGLAYGLSLPLIGVNHLEGHIASAWLADPTFPFPCIVLVVSGGHTHLFRREADGQTVLLGRTRDDAAGEAFDKGAQMLGLDYPGGPAIDRLARQGNPKTIRFPLSRLQKSSLEFSFSGLKTSLLYRLRDMDAAARAAQAADLAAGYQEAIVRVLVDRAFVAVRSSGVRALAVVGGVSANSRLRALLTARAQAEEIRLALPPMAYCTDNAAMIASAGRQSLLSGQRPVADLEILPSLRPGAYASPAAVLTR</sequence>
<feature type="binding site" evidence="8">
    <location>
        <position position="319"/>
    </location>
    <ligand>
        <name>Fe cation</name>
        <dbReference type="ChEBI" id="CHEBI:24875"/>
    </ligand>
</feature>
<feature type="binding site" evidence="8">
    <location>
        <position position="132"/>
    </location>
    <ligand>
        <name>Fe cation</name>
        <dbReference type="ChEBI" id="CHEBI:24875"/>
    </ligand>
</feature>
<evidence type="ECO:0000256" key="4">
    <source>
        <dbReference type="ARBA" id="ARBA00022723"/>
    </source>
</evidence>
<evidence type="ECO:0000259" key="9">
    <source>
        <dbReference type="Pfam" id="PF00814"/>
    </source>
</evidence>
<keyword evidence="2 8" id="KW-0808">Transferase</keyword>
<dbReference type="NCBIfam" id="TIGR00329">
    <property type="entry name" value="gcp_kae1"/>
    <property type="match status" value="1"/>
</dbReference>
<dbReference type="RefSeq" id="WP_121990443.1">
    <property type="nucleotide sequence ID" value="NZ_OUNR01000019.1"/>
</dbReference>
<evidence type="ECO:0000256" key="1">
    <source>
        <dbReference type="ARBA" id="ARBA00022490"/>
    </source>
</evidence>
<comment type="function">
    <text evidence="8">Required for the formation of a threonylcarbamoyl group on adenosine at position 37 (t(6)A37) in tRNAs that read codons beginning with adenine. Is involved in the transfer of the threonylcarbamoyl moiety of threonylcarbamoyl-AMP (TC-AMP) to the N6 group of A37, together with TsaE and TsaB. TsaD likely plays a direct catalytic role in this reaction.</text>
</comment>
<dbReference type="EMBL" id="OUNR01000019">
    <property type="protein sequence ID" value="SPP66251.1"/>
    <property type="molecule type" value="Genomic_DNA"/>
</dbReference>
<comment type="similarity">
    <text evidence="8">Belongs to the KAE1 / TsaD family.</text>
</comment>
<dbReference type="InterPro" id="IPR043129">
    <property type="entry name" value="ATPase_NBD"/>
</dbReference>
<dbReference type="Pfam" id="PF00814">
    <property type="entry name" value="TsaD"/>
    <property type="match status" value="1"/>
</dbReference>
<dbReference type="InterPro" id="IPR022450">
    <property type="entry name" value="TsaD"/>
</dbReference>
<comment type="catalytic activity">
    <reaction evidence="7 8">
        <text>L-threonylcarbamoyladenylate + adenosine(37) in tRNA = N(6)-L-threonylcarbamoyladenosine(37) in tRNA + AMP + H(+)</text>
        <dbReference type="Rhea" id="RHEA:37059"/>
        <dbReference type="Rhea" id="RHEA-COMP:10162"/>
        <dbReference type="Rhea" id="RHEA-COMP:10163"/>
        <dbReference type="ChEBI" id="CHEBI:15378"/>
        <dbReference type="ChEBI" id="CHEBI:73682"/>
        <dbReference type="ChEBI" id="CHEBI:74411"/>
        <dbReference type="ChEBI" id="CHEBI:74418"/>
        <dbReference type="ChEBI" id="CHEBI:456215"/>
        <dbReference type="EC" id="2.3.1.234"/>
    </reaction>
</comment>
<comment type="subcellular location">
    <subcellularLocation>
        <location evidence="8">Cytoplasm</location>
    </subcellularLocation>
</comment>
<dbReference type="PANTHER" id="PTHR11735">
    <property type="entry name" value="TRNA N6-ADENOSINE THREONYLCARBAMOYLTRANSFERASE"/>
    <property type="match status" value="1"/>
</dbReference>
<keyword evidence="5 8" id="KW-0408">Iron</keyword>
<dbReference type="PRINTS" id="PR00789">
    <property type="entry name" value="OSIALOPTASE"/>
</dbReference>
<dbReference type="CDD" id="cd24133">
    <property type="entry name" value="ASKHA_NBD_TsaD_bac"/>
    <property type="match status" value="1"/>
</dbReference>
<feature type="binding site" evidence="8">
    <location>
        <position position="184"/>
    </location>
    <ligand>
        <name>substrate</name>
    </ligand>
</feature>
<organism evidence="10 11">
    <name type="scientific">Nitrospira lenta</name>
    <dbReference type="NCBI Taxonomy" id="1436998"/>
    <lineage>
        <taxon>Bacteria</taxon>
        <taxon>Pseudomonadati</taxon>
        <taxon>Nitrospirota</taxon>
        <taxon>Nitrospiria</taxon>
        <taxon>Nitrospirales</taxon>
        <taxon>Nitrospiraceae</taxon>
        <taxon>Nitrospira</taxon>
    </lineage>
</organism>
<dbReference type="InterPro" id="IPR000905">
    <property type="entry name" value="Gcp-like_dom"/>
</dbReference>
<evidence type="ECO:0000313" key="11">
    <source>
        <dbReference type="Proteomes" id="UP000248168"/>
    </source>
</evidence>
<dbReference type="HAMAP" id="MF_01445">
    <property type="entry name" value="TsaD"/>
    <property type="match status" value="1"/>
</dbReference>
<evidence type="ECO:0000256" key="8">
    <source>
        <dbReference type="HAMAP-Rule" id="MF_01445"/>
    </source>
</evidence>
<name>A0A330LGK4_9BACT</name>
<feature type="binding site" evidence="8">
    <location>
        <position position="128"/>
    </location>
    <ligand>
        <name>Fe cation</name>
        <dbReference type="ChEBI" id="CHEBI:24875"/>
    </ligand>
</feature>
<evidence type="ECO:0000256" key="5">
    <source>
        <dbReference type="ARBA" id="ARBA00023004"/>
    </source>
</evidence>
<protein>
    <recommendedName>
        <fullName evidence="8">tRNA N6-adenosine threonylcarbamoyltransferase</fullName>
        <ecNumber evidence="8">2.3.1.234</ecNumber>
    </recommendedName>
    <alternativeName>
        <fullName evidence="8">N6-L-threonylcarbamoyladenine synthase</fullName>
        <shortName evidence="8">t(6)A synthase</shortName>
    </alternativeName>
    <alternativeName>
        <fullName evidence="8">t(6)A37 threonylcarbamoyladenosine biosynthesis protein TsaD</fullName>
    </alternativeName>
    <alternativeName>
        <fullName evidence="8">tRNA threonylcarbamoyladenosine biosynthesis protein TsaD</fullName>
    </alternativeName>
</protein>
<dbReference type="NCBIfam" id="TIGR03723">
    <property type="entry name" value="T6A_TsaD_YgjD"/>
    <property type="match status" value="1"/>
</dbReference>
<dbReference type="OrthoDB" id="9806197at2"/>
<keyword evidence="6 8" id="KW-0012">Acyltransferase</keyword>
<dbReference type="Proteomes" id="UP000248168">
    <property type="component" value="Unassembled WGS sequence"/>
</dbReference>
<gene>
    <name evidence="8 10" type="primary">tsaD</name>
    <name evidence="10" type="ORF">NITLEN_60054</name>
</gene>
<dbReference type="PANTHER" id="PTHR11735:SF6">
    <property type="entry name" value="TRNA N6-ADENOSINE THREONYLCARBAMOYLTRANSFERASE, MITOCHONDRIAL"/>
    <property type="match status" value="1"/>
</dbReference>
<dbReference type="GO" id="GO:0002949">
    <property type="term" value="P:tRNA threonylcarbamoyladenosine modification"/>
    <property type="evidence" value="ECO:0007669"/>
    <property type="project" value="UniProtKB-UniRule"/>
</dbReference>
<evidence type="ECO:0000256" key="3">
    <source>
        <dbReference type="ARBA" id="ARBA00022694"/>
    </source>
</evidence>
<dbReference type="AlphaFoldDB" id="A0A330LGK4"/>
<dbReference type="GO" id="GO:0005506">
    <property type="term" value="F:iron ion binding"/>
    <property type="evidence" value="ECO:0007669"/>
    <property type="project" value="UniProtKB-UniRule"/>
</dbReference>
<evidence type="ECO:0000256" key="7">
    <source>
        <dbReference type="ARBA" id="ARBA00048117"/>
    </source>
</evidence>
<keyword evidence="4 8" id="KW-0479">Metal-binding</keyword>
<accession>A0A330LGK4</accession>
<dbReference type="GO" id="GO:0005737">
    <property type="term" value="C:cytoplasm"/>
    <property type="evidence" value="ECO:0007669"/>
    <property type="project" value="UniProtKB-SubCell"/>
</dbReference>
<feature type="binding site" evidence="8">
    <location>
        <position position="291"/>
    </location>
    <ligand>
        <name>substrate</name>
    </ligand>
</feature>
<comment type="cofactor">
    <cofactor evidence="8">
        <name>Fe(2+)</name>
        <dbReference type="ChEBI" id="CHEBI:29033"/>
    </cofactor>
    <text evidence="8">Binds 1 Fe(2+) ion per subunit.</text>
</comment>
<dbReference type="InParanoid" id="A0A330LGK4"/>
<dbReference type="GO" id="GO:0061711">
    <property type="term" value="F:tRNA N(6)-L-threonylcarbamoyladenine synthase activity"/>
    <property type="evidence" value="ECO:0007669"/>
    <property type="project" value="UniProtKB-EC"/>
</dbReference>